<proteinExistence type="predicted"/>
<feature type="transmembrane region" description="Helical" evidence="1">
    <location>
        <begin position="73"/>
        <end position="94"/>
    </location>
</feature>
<dbReference type="AlphaFoldDB" id="A0A6J5GN77"/>
<dbReference type="RefSeq" id="WP_175164045.1">
    <property type="nucleotide sequence ID" value="NZ_CADIKI010000016.1"/>
</dbReference>
<organism evidence="2 3">
    <name type="scientific">Paraburkholderia fynbosensis</name>
    <dbReference type="NCBI Taxonomy" id="1200993"/>
    <lineage>
        <taxon>Bacteria</taxon>
        <taxon>Pseudomonadati</taxon>
        <taxon>Pseudomonadota</taxon>
        <taxon>Betaproteobacteria</taxon>
        <taxon>Burkholderiales</taxon>
        <taxon>Burkholderiaceae</taxon>
        <taxon>Paraburkholderia</taxon>
    </lineage>
</organism>
<evidence type="ECO:0000256" key="1">
    <source>
        <dbReference type="SAM" id="Phobius"/>
    </source>
</evidence>
<sequence length="127" mass="13565">MMRFLIFERRATTLIAAITVLTGAAQVIASSSLLALIAYAPPDRLADHLFATVGMFMMLFGGSLLHAQRRTEALGVVLLWGALQKLLASAFVAWGVTRGAFISAALLVAIFDGASGLLYLDLRRRGG</sequence>
<keyword evidence="1" id="KW-0472">Membrane</keyword>
<evidence type="ECO:0000313" key="2">
    <source>
        <dbReference type="EMBL" id="CAB3801410.1"/>
    </source>
</evidence>
<keyword evidence="3" id="KW-1185">Reference proteome</keyword>
<gene>
    <name evidence="2" type="ORF">LMG27177_05050</name>
</gene>
<keyword evidence="1" id="KW-0812">Transmembrane</keyword>
<name>A0A6J5GN77_9BURK</name>
<accession>A0A6J5GN77</accession>
<dbReference type="Proteomes" id="UP000494252">
    <property type="component" value="Unassembled WGS sequence"/>
</dbReference>
<evidence type="ECO:0000313" key="3">
    <source>
        <dbReference type="Proteomes" id="UP000494252"/>
    </source>
</evidence>
<feature type="transmembrane region" description="Helical" evidence="1">
    <location>
        <begin position="45"/>
        <end position="66"/>
    </location>
</feature>
<keyword evidence="1" id="KW-1133">Transmembrane helix</keyword>
<dbReference type="EMBL" id="CADIKI010000016">
    <property type="protein sequence ID" value="CAB3801410.1"/>
    <property type="molecule type" value="Genomic_DNA"/>
</dbReference>
<protein>
    <submittedName>
        <fullName evidence="2">Uncharacterized protein</fullName>
    </submittedName>
</protein>
<feature type="transmembrane region" description="Helical" evidence="1">
    <location>
        <begin position="100"/>
        <end position="120"/>
    </location>
</feature>
<reference evidence="2 3" key="1">
    <citation type="submission" date="2020-04" db="EMBL/GenBank/DDBJ databases">
        <authorList>
            <person name="De Canck E."/>
        </authorList>
    </citation>
    <scope>NUCLEOTIDE SEQUENCE [LARGE SCALE GENOMIC DNA]</scope>
    <source>
        <strain evidence="2 3">LMG 27177</strain>
    </source>
</reference>